<protein>
    <submittedName>
        <fullName evidence="1">TSA: Wollemia nobilis Ref_Wollemi_Transcript_16136_1020 transcribed RNA sequence</fullName>
    </submittedName>
</protein>
<dbReference type="Pfam" id="PF05553">
    <property type="entry name" value="DUF761"/>
    <property type="match status" value="1"/>
</dbReference>
<accession>A0A0C9S5Y0</accession>
<evidence type="ECO:0000313" key="1">
    <source>
        <dbReference type="EMBL" id="JAG86308.1"/>
    </source>
</evidence>
<name>A0A0C9S5Y0_9CONI</name>
<dbReference type="PANTHER" id="PTHR33265">
    <property type="entry name" value="AVR9/CF-9 RAPIDLY ELICITED PROTEIN-RELATED"/>
    <property type="match status" value="1"/>
</dbReference>
<dbReference type="EMBL" id="GCHU01016046">
    <property type="protein sequence ID" value="JAG86308.1"/>
    <property type="molecule type" value="Transcribed_RNA"/>
</dbReference>
<dbReference type="AlphaFoldDB" id="A0A0C9S5Y0"/>
<reference evidence="1" key="1">
    <citation type="submission" date="2015-02" db="EMBL/GenBank/DDBJ databases">
        <title>A transcriptome of Wollemia nobilis - a relic of Gondwana.</title>
        <authorList>
            <person name="Chia J.Y."/>
            <person name="Leong Y.S."/>
            <person name="Abdul Karim S."/>
            <person name="Wan Azmi N."/>
            <person name="Hercus R."/>
            <person name="Croft L."/>
        </authorList>
    </citation>
    <scope>NUCLEOTIDE SEQUENCE</scope>
    <source>
        <strain evidence="1">MaeBrown</strain>
        <tissue evidence="1">Leaf</tissue>
    </source>
</reference>
<organism evidence="1">
    <name type="scientific">Wollemia nobilis</name>
    <dbReference type="NCBI Taxonomy" id="56998"/>
    <lineage>
        <taxon>Eukaryota</taxon>
        <taxon>Viridiplantae</taxon>
        <taxon>Streptophyta</taxon>
        <taxon>Embryophyta</taxon>
        <taxon>Tracheophyta</taxon>
        <taxon>Spermatophyta</taxon>
        <taxon>Pinopsida</taxon>
        <taxon>Pinidae</taxon>
        <taxon>Conifers II</taxon>
        <taxon>Araucariales</taxon>
        <taxon>Araucariaceae</taxon>
        <taxon>Wollemia</taxon>
    </lineage>
</organism>
<dbReference type="InterPro" id="IPR008480">
    <property type="entry name" value="DUF761_pln"/>
</dbReference>
<proteinExistence type="predicted"/>
<sequence length="208" mass="24346">MEVNPAVNHVSAKRFWNVLRITFFMIRKGLISKRRMLMDMHVMMKRGKVYGKSLGNLMFHHSRGNNHGGVGLREYEFSCSNSPAPVLFHIPRKKFQIHMPHFPCIHPHAIEEDKEEDPNAVVLPQLDYNGEYFTKDCLDQKDLPGPDKLSPMLSPLSRRISIYSEDEDNDHRVDRQAEEFIARFYEQLRMQQQVSMVQYQEMLARGAN</sequence>